<feature type="domain" description="pPIWI-RE RNaseH" evidence="2">
    <location>
        <begin position="639"/>
        <end position="924"/>
    </location>
</feature>
<dbReference type="EMBL" id="JAPNNL010000095">
    <property type="protein sequence ID" value="MDA0636163.1"/>
    <property type="molecule type" value="Genomic_DNA"/>
</dbReference>
<dbReference type="Pfam" id="PF18157">
    <property type="entry name" value="MID_pPIWI_RE"/>
    <property type="match status" value="1"/>
</dbReference>
<name>A0ABT4SG24_9ACTN</name>
<dbReference type="InterPro" id="IPR040496">
    <property type="entry name" value="MID_pPIWI_RE"/>
</dbReference>
<dbReference type="Proteomes" id="UP001144036">
    <property type="component" value="Unassembled WGS sequence"/>
</dbReference>
<keyword evidence="6" id="KW-1185">Reference proteome</keyword>
<evidence type="ECO:0000259" key="2">
    <source>
        <dbReference type="Pfam" id="PF13032"/>
    </source>
</evidence>
<feature type="region of interest" description="Disordered" evidence="1">
    <location>
        <begin position="392"/>
        <end position="415"/>
    </location>
</feature>
<evidence type="ECO:0000256" key="1">
    <source>
        <dbReference type="SAM" id="MobiDB-lite"/>
    </source>
</evidence>
<dbReference type="RefSeq" id="WP_270157027.1">
    <property type="nucleotide sequence ID" value="NZ_JAPNNL010000095.1"/>
</dbReference>
<feature type="domain" description="pPIWI-RE module N-terminal" evidence="3">
    <location>
        <begin position="12"/>
        <end position="424"/>
    </location>
</feature>
<dbReference type="Pfam" id="PF13111">
    <property type="entry name" value="pPIWI_RE_X"/>
    <property type="match status" value="1"/>
</dbReference>
<organism evidence="5 6">
    <name type="scientific">Nonomuraea corallina</name>
    <dbReference type="NCBI Taxonomy" id="2989783"/>
    <lineage>
        <taxon>Bacteria</taxon>
        <taxon>Bacillati</taxon>
        <taxon>Actinomycetota</taxon>
        <taxon>Actinomycetes</taxon>
        <taxon>Streptosporangiales</taxon>
        <taxon>Streptosporangiaceae</taxon>
        <taxon>Nonomuraea</taxon>
    </lineage>
</organism>
<evidence type="ECO:0000313" key="6">
    <source>
        <dbReference type="Proteomes" id="UP001144036"/>
    </source>
</evidence>
<accession>A0ABT4SG24</accession>
<dbReference type="Pfam" id="PF13032">
    <property type="entry name" value="RNaseH_pPIWI_RE"/>
    <property type="match status" value="1"/>
</dbReference>
<evidence type="ECO:0000259" key="4">
    <source>
        <dbReference type="Pfam" id="PF18157"/>
    </source>
</evidence>
<protein>
    <submittedName>
        <fullName evidence="5">DUF3962 domain-containing protein</fullName>
    </submittedName>
</protein>
<evidence type="ECO:0000259" key="3">
    <source>
        <dbReference type="Pfam" id="PF13111"/>
    </source>
</evidence>
<feature type="domain" description="Prokaryotic pPIWI-RE MID" evidence="4">
    <location>
        <begin position="490"/>
        <end position="627"/>
    </location>
</feature>
<comment type="caution">
    <text evidence="5">The sequence shown here is derived from an EMBL/GenBank/DDBJ whole genome shotgun (WGS) entry which is preliminary data.</text>
</comment>
<proteinExistence type="predicted"/>
<gene>
    <name evidence="5" type="ORF">OUY22_22300</name>
</gene>
<dbReference type="InterPro" id="IPR025085">
    <property type="entry name" value="pPIWI_RE_X"/>
</dbReference>
<dbReference type="InterPro" id="IPR024996">
    <property type="entry name" value="RNaseH_pPIWI_RE"/>
</dbReference>
<sequence length="946" mass="104737">MPVNYDSIRAASWQPVSPEATVVSRYRALRFPETWREAILALCNLGRPEGAEPYRTGPTHRFEQVIQAFAPDLLVLPRPSEHWLYVPKEVADPLPAPVLRALLDRWLGDLRPEAEHRAFLKDVRAELAASPPVWEPVEAELLHCPTTPVGGTAAPLAHQFPLSTDWLARRVLALGPYEHAAGRLHFRAVPRGPRDKGAELVSQPLPAPSGTRTWWYSVVLNITLHTVPFDPLPRFHLHFGIRRWATWVSSTTGKVHLPHRRRTTVLLRPRVPYLPGAPLSERYALAKVERRWDKEREEWATGWVNGGPAGILRGISLAEPFPGVDDILADPEGWLNQGLRAGIVYSTAMGGHQVKAGLMSHQRSELTEWAGQALPPEVRATSALVRTRRVRSAKPLNAPPNVKKENKPQEDARRAEERRVGAAFAMSSLTSETDAGTLPTLEARLLWQTRELREAAVAGLVEHLGLKGEGGSFTETQYEAARPGAPVILEWQSAELTVRLRCVKLTAGLGEGLALAPRGKLRTSSAIGAAIRDRRTSARSWLADDITATAPTLALVELDRRADFETGDHDPKFALRLGFADAGAVTQFVSVPKKAGRYDSVKNLDHRVSMAWDDGLRQLGIRVHPEHGLGKTLPVGLRYAAVWLVRKNRTARNRWAAYVPIAVLVTPQRSGSGVAGVQGWDPEANAWIPYPALLLKLTRLAEVAVPGAKNSAPGSYYRAMVEQRRDTEEWLQKMLRSLRGAPTLLLAHGQNARSHWTWLQDGHVEPDRIRDGHASARRLHPDLRLVRVRTAQGRETPQWWGINPKEEANGLPSHLWVPQGDGTGRVFYSTTPKPVQFQASAIKADKLAPRRAGEDDTRIDTHIPGWNPGLVEIAVLGCHQDDGDDPESLALAVHQLRQPPDYPQALALPLPLHLAELGQEYVLPTLAEEDEDNAAEELYPIDAVVE</sequence>
<evidence type="ECO:0000313" key="5">
    <source>
        <dbReference type="EMBL" id="MDA0636163.1"/>
    </source>
</evidence>
<feature type="compositionally biased region" description="Basic and acidic residues" evidence="1">
    <location>
        <begin position="402"/>
        <end position="415"/>
    </location>
</feature>
<reference evidence="5" key="1">
    <citation type="submission" date="2022-11" db="EMBL/GenBank/DDBJ databases">
        <title>Nonomuraea corallina sp. nov., a new species of the genus Nonomuraea isolated from sea side sediment in Thai sea.</title>
        <authorList>
            <person name="Ngamcharungchit C."/>
            <person name="Matsumoto A."/>
            <person name="Suriyachadkun C."/>
            <person name="Panbangred W."/>
            <person name="Inahashi Y."/>
            <person name="Intra B."/>
        </authorList>
    </citation>
    <scope>NUCLEOTIDE SEQUENCE</scope>
    <source>
        <strain evidence="5">MCN248</strain>
    </source>
</reference>